<sequence>MHLQHLGLATPGLISLCGFPCLSHLKRLILRYNRISGELNHLADCEGKKRLDSDGVVDSEDEDEENVDNFNSEEK</sequence>
<reference evidence="2 3" key="1">
    <citation type="journal article" date="2021" name="Nat. Plants">
        <title>The Taxus genome provides insights into paclitaxel biosynthesis.</title>
        <authorList>
            <person name="Xiong X."/>
            <person name="Gou J."/>
            <person name="Liao Q."/>
            <person name="Li Y."/>
            <person name="Zhou Q."/>
            <person name="Bi G."/>
            <person name="Li C."/>
            <person name="Du R."/>
            <person name="Wang X."/>
            <person name="Sun T."/>
            <person name="Guo L."/>
            <person name="Liang H."/>
            <person name="Lu P."/>
            <person name="Wu Y."/>
            <person name="Zhang Z."/>
            <person name="Ro D.K."/>
            <person name="Shang Y."/>
            <person name="Huang S."/>
            <person name="Yan J."/>
        </authorList>
    </citation>
    <scope>NUCLEOTIDE SEQUENCE [LARGE SCALE GENOMIC DNA]</scope>
    <source>
        <strain evidence="2">Ta-2019</strain>
    </source>
</reference>
<feature type="non-terminal residue" evidence="2">
    <location>
        <position position="75"/>
    </location>
</feature>
<feature type="region of interest" description="Disordered" evidence="1">
    <location>
        <begin position="51"/>
        <end position="75"/>
    </location>
</feature>
<evidence type="ECO:0000313" key="2">
    <source>
        <dbReference type="EMBL" id="KAH9321661.1"/>
    </source>
</evidence>
<dbReference type="Proteomes" id="UP000824469">
    <property type="component" value="Unassembled WGS sequence"/>
</dbReference>
<dbReference type="InterPro" id="IPR032675">
    <property type="entry name" value="LRR_dom_sf"/>
</dbReference>
<evidence type="ECO:0000313" key="3">
    <source>
        <dbReference type="Proteomes" id="UP000824469"/>
    </source>
</evidence>
<proteinExistence type="predicted"/>
<dbReference type="AlphaFoldDB" id="A0AA38GEU9"/>
<dbReference type="EMBL" id="JAHRHJ020000003">
    <property type="protein sequence ID" value="KAH9321661.1"/>
    <property type="molecule type" value="Genomic_DNA"/>
</dbReference>
<accession>A0AA38GEU9</accession>
<keyword evidence="3" id="KW-1185">Reference proteome</keyword>
<evidence type="ECO:0000256" key="1">
    <source>
        <dbReference type="SAM" id="MobiDB-lite"/>
    </source>
</evidence>
<organism evidence="2 3">
    <name type="scientific">Taxus chinensis</name>
    <name type="common">Chinese yew</name>
    <name type="synonym">Taxus wallichiana var. chinensis</name>
    <dbReference type="NCBI Taxonomy" id="29808"/>
    <lineage>
        <taxon>Eukaryota</taxon>
        <taxon>Viridiplantae</taxon>
        <taxon>Streptophyta</taxon>
        <taxon>Embryophyta</taxon>
        <taxon>Tracheophyta</taxon>
        <taxon>Spermatophyta</taxon>
        <taxon>Pinopsida</taxon>
        <taxon>Pinidae</taxon>
        <taxon>Conifers II</taxon>
        <taxon>Cupressales</taxon>
        <taxon>Taxaceae</taxon>
        <taxon>Taxus</taxon>
    </lineage>
</organism>
<feature type="compositionally biased region" description="Acidic residues" evidence="1">
    <location>
        <begin position="55"/>
        <end position="67"/>
    </location>
</feature>
<protein>
    <submittedName>
        <fullName evidence="2">Uncharacterized protein</fullName>
    </submittedName>
</protein>
<comment type="caution">
    <text evidence="2">The sequence shown here is derived from an EMBL/GenBank/DDBJ whole genome shotgun (WGS) entry which is preliminary data.</text>
</comment>
<gene>
    <name evidence="2" type="ORF">KI387_016300</name>
</gene>
<dbReference type="Gene3D" id="3.80.10.10">
    <property type="entry name" value="Ribonuclease Inhibitor"/>
    <property type="match status" value="1"/>
</dbReference>
<name>A0AA38GEU9_TAXCH</name>